<dbReference type="AlphaFoldDB" id="A0A1X7A6N6"/>
<organism evidence="1 2">
    <name type="scientific">Roseivivax jejudonensis</name>
    <dbReference type="NCBI Taxonomy" id="1529041"/>
    <lineage>
        <taxon>Bacteria</taxon>
        <taxon>Pseudomonadati</taxon>
        <taxon>Pseudomonadota</taxon>
        <taxon>Alphaproteobacteria</taxon>
        <taxon>Rhodobacterales</taxon>
        <taxon>Roseobacteraceae</taxon>
        <taxon>Roseivivax</taxon>
    </lineage>
</organism>
<evidence type="ECO:0000313" key="2">
    <source>
        <dbReference type="Proteomes" id="UP000193570"/>
    </source>
</evidence>
<accession>A0A1X7A6N6</accession>
<proteinExistence type="predicted"/>
<name>A0A1X7A6N6_9RHOB</name>
<gene>
    <name evidence="1" type="ORF">ROJ8625_03774</name>
</gene>
<dbReference type="Proteomes" id="UP000193570">
    <property type="component" value="Unassembled WGS sequence"/>
</dbReference>
<dbReference type="RefSeq" id="WP_143535192.1">
    <property type="nucleotide sequence ID" value="NZ_FWFK01000008.1"/>
</dbReference>
<keyword evidence="2" id="KW-1185">Reference proteome</keyword>
<protein>
    <submittedName>
        <fullName evidence="1">Uncharacterized protein</fullName>
    </submittedName>
</protein>
<dbReference type="EMBL" id="FWFK01000008">
    <property type="protein sequence ID" value="SLN72018.1"/>
    <property type="molecule type" value="Genomic_DNA"/>
</dbReference>
<reference evidence="1 2" key="1">
    <citation type="submission" date="2017-03" db="EMBL/GenBank/DDBJ databases">
        <authorList>
            <person name="Afonso C.L."/>
            <person name="Miller P.J."/>
            <person name="Scott M.A."/>
            <person name="Spackman E."/>
            <person name="Goraichik I."/>
            <person name="Dimitrov K.M."/>
            <person name="Suarez D.L."/>
            <person name="Swayne D.E."/>
        </authorList>
    </citation>
    <scope>NUCLEOTIDE SEQUENCE [LARGE SCALE GENOMIC DNA]</scope>
    <source>
        <strain evidence="1 2">CECT 8625</strain>
    </source>
</reference>
<evidence type="ECO:0000313" key="1">
    <source>
        <dbReference type="EMBL" id="SLN72018.1"/>
    </source>
</evidence>
<sequence length="93" mass="10031">MAPGLTFNLIPAPILGQRGKHWESKRNGADMSIPKHQAAAAAGLSKRQADTAQHLANVPDDVFEDMCENGATVTDNGGRYFKIGGSKLEKVRR</sequence>